<dbReference type="GO" id="GO:0003700">
    <property type="term" value="F:DNA-binding transcription factor activity"/>
    <property type="evidence" value="ECO:0007669"/>
    <property type="project" value="TreeGrafter"/>
</dbReference>
<dbReference type="GO" id="GO:0005829">
    <property type="term" value="C:cytosol"/>
    <property type="evidence" value="ECO:0007669"/>
    <property type="project" value="TreeGrafter"/>
</dbReference>
<evidence type="ECO:0000313" key="8">
    <source>
        <dbReference type="Proteomes" id="UP001054892"/>
    </source>
</evidence>
<evidence type="ECO:0000256" key="2">
    <source>
        <dbReference type="ARBA" id="ARBA00023125"/>
    </source>
</evidence>
<dbReference type="InterPro" id="IPR001387">
    <property type="entry name" value="Cro/C1-type_HTH"/>
</dbReference>
<keyword evidence="8" id="KW-1185">Reference proteome</keyword>
<dbReference type="Gene3D" id="2.60.120.10">
    <property type="entry name" value="Jelly Rolls"/>
    <property type="match status" value="1"/>
</dbReference>
<dbReference type="Proteomes" id="UP000509383">
    <property type="component" value="Chromosome"/>
</dbReference>
<dbReference type="GO" id="GO:0003677">
    <property type="term" value="F:DNA binding"/>
    <property type="evidence" value="ECO:0007669"/>
    <property type="project" value="UniProtKB-KW"/>
</dbReference>
<accession>A0A6J4E4P8</accession>
<dbReference type="PROSITE" id="PS50943">
    <property type="entry name" value="HTH_CROC1"/>
    <property type="match status" value="1"/>
</dbReference>
<dbReference type="AlphaFoldDB" id="A0A6J4E4P8"/>
<keyword evidence="2" id="KW-0238">DNA-binding</keyword>
<organism evidence="5 7">
    <name type="scientific">Pseudomonas tohonis</name>
    <dbReference type="NCBI Taxonomy" id="2725477"/>
    <lineage>
        <taxon>Bacteria</taxon>
        <taxon>Pseudomonadati</taxon>
        <taxon>Pseudomonadota</taxon>
        <taxon>Gammaproteobacteria</taxon>
        <taxon>Pseudomonadales</taxon>
        <taxon>Pseudomonadaceae</taxon>
        <taxon>Pseudomonas</taxon>
    </lineage>
</organism>
<dbReference type="InterPro" id="IPR013096">
    <property type="entry name" value="Cupin_2"/>
</dbReference>
<evidence type="ECO:0000313" key="6">
    <source>
        <dbReference type="EMBL" id="GJN52244.1"/>
    </source>
</evidence>
<keyword evidence="3" id="KW-0804">Transcription</keyword>
<dbReference type="Gene3D" id="1.10.260.40">
    <property type="entry name" value="lambda repressor-like DNA-binding domains"/>
    <property type="match status" value="1"/>
</dbReference>
<dbReference type="PANTHER" id="PTHR46797">
    <property type="entry name" value="HTH-TYPE TRANSCRIPTIONAL REGULATOR"/>
    <property type="match status" value="1"/>
</dbReference>
<dbReference type="InterPro" id="IPR014710">
    <property type="entry name" value="RmlC-like_jellyroll"/>
</dbReference>
<sequence length="205" mass="22684">MFWLVMCNIMRKTHPLSNILPSTMDRPNVLEHVSGNVRRLRKELGLSQDALATASGVSRRMIVGIEGGDVNVSLATLDRIAEALGVLFPDLVQAPSRPDRSRIEAVAWVGRDPRSRATLLASAPARREVELWAWSLEPGERYVSEADAEGWREMVYVTEGELTLELPGGEVRVGAGDFHVFASSQPYGYANRGEVPVRYIRNVVS</sequence>
<dbReference type="CDD" id="cd02209">
    <property type="entry name" value="cupin_XRE_C"/>
    <property type="match status" value="1"/>
</dbReference>
<dbReference type="EMBL" id="BQKM01000003">
    <property type="protein sequence ID" value="GJN52244.1"/>
    <property type="molecule type" value="Genomic_DNA"/>
</dbReference>
<gene>
    <name evidence="5" type="ORF">TUM18999_25890</name>
    <name evidence="6" type="ORF">TUM20286_19960</name>
</gene>
<dbReference type="InterPro" id="IPR011051">
    <property type="entry name" value="RmlC_Cupin_sf"/>
</dbReference>
<evidence type="ECO:0000313" key="7">
    <source>
        <dbReference type="Proteomes" id="UP000509383"/>
    </source>
</evidence>
<dbReference type="Pfam" id="PF07883">
    <property type="entry name" value="Cupin_2"/>
    <property type="match status" value="1"/>
</dbReference>
<evidence type="ECO:0000256" key="1">
    <source>
        <dbReference type="ARBA" id="ARBA00023015"/>
    </source>
</evidence>
<evidence type="ECO:0000259" key="4">
    <source>
        <dbReference type="PROSITE" id="PS50943"/>
    </source>
</evidence>
<evidence type="ECO:0000256" key="3">
    <source>
        <dbReference type="ARBA" id="ARBA00023163"/>
    </source>
</evidence>
<dbReference type="SMART" id="SM00530">
    <property type="entry name" value="HTH_XRE"/>
    <property type="match status" value="1"/>
</dbReference>
<reference evidence="5 7" key="1">
    <citation type="submission" date="2020-05" db="EMBL/GenBank/DDBJ databases">
        <title>Characterization of novel class B3 metallo-beta-lactamase from novel Pseudomonas species.</title>
        <authorList>
            <person name="Yamada K."/>
            <person name="Aoki K."/>
            <person name="Ishii Y."/>
        </authorList>
    </citation>
    <scope>NUCLEOTIDE SEQUENCE [LARGE SCALE GENOMIC DNA]</scope>
    <source>
        <strain evidence="5 7">TUM18999</strain>
        <strain evidence="6 8">TUM20286</strain>
    </source>
</reference>
<dbReference type="SUPFAM" id="SSF51182">
    <property type="entry name" value="RmlC-like cupins"/>
    <property type="match status" value="1"/>
</dbReference>
<proteinExistence type="predicted"/>
<protein>
    <submittedName>
        <fullName evidence="5">Transcriptional regulator</fullName>
    </submittedName>
</protein>
<dbReference type="Pfam" id="PF01381">
    <property type="entry name" value="HTH_3"/>
    <property type="match status" value="1"/>
</dbReference>
<dbReference type="KEGG" id="ptw:TUM18999_25890"/>
<dbReference type="SUPFAM" id="SSF47413">
    <property type="entry name" value="lambda repressor-like DNA-binding domains"/>
    <property type="match status" value="1"/>
</dbReference>
<dbReference type="InterPro" id="IPR050807">
    <property type="entry name" value="TransReg_Diox_bact_type"/>
</dbReference>
<feature type="domain" description="HTH cro/C1-type" evidence="4">
    <location>
        <begin position="37"/>
        <end position="91"/>
    </location>
</feature>
<evidence type="ECO:0000313" key="5">
    <source>
        <dbReference type="EMBL" id="BCG24398.1"/>
    </source>
</evidence>
<dbReference type="PANTHER" id="PTHR46797:SF23">
    <property type="entry name" value="HTH-TYPE TRANSCRIPTIONAL REGULATOR SUTR"/>
    <property type="match status" value="1"/>
</dbReference>
<dbReference type="InterPro" id="IPR010982">
    <property type="entry name" value="Lambda_DNA-bd_dom_sf"/>
</dbReference>
<dbReference type="EMBL" id="AP023189">
    <property type="protein sequence ID" value="BCG24398.1"/>
    <property type="molecule type" value="Genomic_DNA"/>
</dbReference>
<dbReference type="Proteomes" id="UP001054892">
    <property type="component" value="Unassembled WGS sequence"/>
</dbReference>
<name>A0A6J4E4P8_9PSED</name>
<dbReference type="CDD" id="cd00093">
    <property type="entry name" value="HTH_XRE"/>
    <property type="match status" value="1"/>
</dbReference>
<keyword evidence="1" id="KW-0805">Transcription regulation</keyword>